<feature type="domain" description="POTRA" evidence="10">
    <location>
        <begin position="50"/>
        <end position="119"/>
    </location>
</feature>
<evidence type="ECO:0000256" key="6">
    <source>
        <dbReference type="ARBA" id="ARBA00022989"/>
    </source>
</evidence>
<dbReference type="Gene3D" id="3.40.50.11690">
    <property type="entry name" value="Cell division protein FtsQ/DivIB"/>
    <property type="match status" value="1"/>
</dbReference>
<organism evidence="11 12">
    <name type="scientific">Glaciecola siphonariae</name>
    <dbReference type="NCBI Taxonomy" id="521012"/>
    <lineage>
        <taxon>Bacteria</taxon>
        <taxon>Pseudomonadati</taxon>
        <taxon>Pseudomonadota</taxon>
        <taxon>Gammaproteobacteria</taxon>
        <taxon>Alteromonadales</taxon>
        <taxon>Alteromonadaceae</taxon>
        <taxon>Glaciecola</taxon>
    </lineage>
</organism>
<comment type="function">
    <text evidence="9">Essential cell division protein. May link together the upstream cell division proteins, which are predominantly cytoplasmic, with the downstream cell division proteins, which are predominantly periplasmic. May control correct divisome assembly.</text>
</comment>
<comment type="similarity">
    <text evidence="9">Belongs to the FtsQ/DivIB family. FtsQ subfamily.</text>
</comment>
<dbReference type="EMBL" id="JBHSGU010000002">
    <property type="protein sequence ID" value="MFC4700285.1"/>
    <property type="molecule type" value="Genomic_DNA"/>
</dbReference>
<keyword evidence="7 9" id="KW-0472">Membrane</keyword>
<evidence type="ECO:0000259" key="10">
    <source>
        <dbReference type="PROSITE" id="PS51779"/>
    </source>
</evidence>
<dbReference type="PROSITE" id="PS51779">
    <property type="entry name" value="POTRA"/>
    <property type="match status" value="1"/>
</dbReference>
<dbReference type="InterPro" id="IPR034746">
    <property type="entry name" value="POTRA"/>
</dbReference>
<keyword evidence="12" id="KW-1185">Reference proteome</keyword>
<dbReference type="RefSeq" id="WP_382407572.1">
    <property type="nucleotide sequence ID" value="NZ_JBHSGU010000002.1"/>
</dbReference>
<evidence type="ECO:0000256" key="5">
    <source>
        <dbReference type="ARBA" id="ARBA00022692"/>
    </source>
</evidence>
<feature type="transmembrane region" description="Helical" evidence="9">
    <location>
        <begin position="21"/>
        <end position="44"/>
    </location>
</feature>
<comment type="subunit">
    <text evidence="9">Part of a complex composed of FtsB, FtsL and FtsQ.</text>
</comment>
<dbReference type="PANTHER" id="PTHR35851">
    <property type="entry name" value="CELL DIVISION PROTEIN FTSQ"/>
    <property type="match status" value="1"/>
</dbReference>
<proteinExistence type="inferred from homology"/>
<dbReference type="Gene3D" id="3.10.20.310">
    <property type="entry name" value="membrane protein fhac"/>
    <property type="match status" value="1"/>
</dbReference>
<dbReference type="HAMAP" id="MF_00911">
    <property type="entry name" value="FtsQ_subfam"/>
    <property type="match status" value="1"/>
</dbReference>
<evidence type="ECO:0000256" key="9">
    <source>
        <dbReference type="HAMAP-Rule" id="MF_00911"/>
    </source>
</evidence>
<keyword evidence="3 9" id="KW-0997">Cell inner membrane</keyword>
<comment type="subcellular location">
    <subcellularLocation>
        <location evidence="9">Cell inner membrane</location>
        <topology evidence="9">Single-pass type II membrane protein</topology>
    </subcellularLocation>
    <subcellularLocation>
        <location evidence="1">Membrane</location>
    </subcellularLocation>
    <text evidence="9">Localizes to the division septum.</text>
</comment>
<dbReference type="Pfam" id="PF03799">
    <property type="entry name" value="FtsQ_DivIB_C"/>
    <property type="match status" value="1"/>
</dbReference>
<evidence type="ECO:0000256" key="7">
    <source>
        <dbReference type="ARBA" id="ARBA00023136"/>
    </source>
</evidence>
<dbReference type="GO" id="GO:0051301">
    <property type="term" value="P:cell division"/>
    <property type="evidence" value="ECO:0007669"/>
    <property type="project" value="UniProtKB-KW"/>
</dbReference>
<sequence length="259" mass="29176">MSTELSTQVDMMEADKVSLPVGLSVFVVVLGLLVWGGVLSYQWLQDEQRLPVQNIVYSGQINMLDVEGLESLIRQQHAGSFFAIDVNDVHKLVEAQPWVYSASIRKRWPSSLYIHVVEQQAAARWNDDLLLNKYGESFDGKLANSALPVLFGPGGSEKTALTGYQHMRALLRSSGQKIQQLVLSERFAWTVQLQSGITLNLGRQEYIKRLQRFIDVYPLLKEEKKAINYVDLRYDTGLAVGWADAFPISQAETDNNTNN</sequence>
<gene>
    <name evidence="9" type="primary">ftsQ</name>
    <name evidence="11" type="ORF">ACFO4O_08970</name>
</gene>
<keyword evidence="4 9" id="KW-0132">Cell division</keyword>
<evidence type="ECO:0000256" key="4">
    <source>
        <dbReference type="ARBA" id="ARBA00022618"/>
    </source>
</evidence>
<dbReference type="InterPro" id="IPR005548">
    <property type="entry name" value="Cell_div_FtsQ/DivIB_C"/>
</dbReference>
<reference evidence="12" key="1">
    <citation type="journal article" date="2019" name="Int. J. Syst. Evol. Microbiol.">
        <title>The Global Catalogue of Microorganisms (GCM) 10K type strain sequencing project: providing services to taxonomists for standard genome sequencing and annotation.</title>
        <authorList>
            <consortium name="The Broad Institute Genomics Platform"/>
            <consortium name="The Broad Institute Genome Sequencing Center for Infectious Disease"/>
            <person name="Wu L."/>
            <person name="Ma J."/>
        </authorList>
    </citation>
    <scope>NUCLEOTIDE SEQUENCE [LARGE SCALE GENOMIC DNA]</scope>
    <source>
        <strain evidence="12">KACC 12507</strain>
    </source>
</reference>
<dbReference type="Proteomes" id="UP001595897">
    <property type="component" value="Unassembled WGS sequence"/>
</dbReference>
<evidence type="ECO:0000256" key="1">
    <source>
        <dbReference type="ARBA" id="ARBA00004370"/>
    </source>
</evidence>
<evidence type="ECO:0000256" key="2">
    <source>
        <dbReference type="ARBA" id="ARBA00022475"/>
    </source>
</evidence>
<evidence type="ECO:0000313" key="12">
    <source>
        <dbReference type="Proteomes" id="UP001595897"/>
    </source>
</evidence>
<dbReference type="InterPro" id="IPR013685">
    <property type="entry name" value="POTRA_FtsQ_type"/>
</dbReference>
<comment type="caution">
    <text evidence="11">The sequence shown here is derived from an EMBL/GenBank/DDBJ whole genome shotgun (WGS) entry which is preliminary data.</text>
</comment>
<dbReference type="PANTHER" id="PTHR35851:SF1">
    <property type="entry name" value="CELL DIVISION PROTEIN FTSQ"/>
    <property type="match status" value="1"/>
</dbReference>
<protein>
    <recommendedName>
        <fullName evidence="9">Cell division protein FtsQ</fullName>
    </recommendedName>
</protein>
<dbReference type="Pfam" id="PF08478">
    <property type="entry name" value="POTRA_1"/>
    <property type="match status" value="1"/>
</dbReference>
<keyword evidence="6 9" id="KW-1133">Transmembrane helix</keyword>
<dbReference type="InterPro" id="IPR045335">
    <property type="entry name" value="FtsQ_C_sf"/>
</dbReference>
<dbReference type="InterPro" id="IPR026579">
    <property type="entry name" value="FtsQ"/>
</dbReference>
<accession>A0ABV9LXC6</accession>
<keyword evidence="8 9" id="KW-0131">Cell cycle</keyword>
<evidence type="ECO:0000313" key="11">
    <source>
        <dbReference type="EMBL" id="MFC4700285.1"/>
    </source>
</evidence>
<evidence type="ECO:0000256" key="8">
    <source>
        <dbReference type="ARBA" id="ARBA00023306"/>
    </source>
</evidence>
<keyword evidence="5 9" id="KW-0812">Transmembrane</keyword>
<name>A0ABV9LXC6_9ALTE</name>
<keyword evidence="2 9" id="KW-1003">Cell membrane</keyword>
<evidence type="ECO:0000256" key="3">
    <source>
        <dbReference type="ARBA" id="ARBA00022519"/>
    </source>
</evidence>